<sequence>MFIENFSQVASPLRRLTREDVDWDWDQKCEEAFHKLRRIVGEEITLKKLDYDKGAGKIKLAVDSSYIAAEALLTHEDKEGKDRPVLYESITFSKLESKYSQPKLELCGVARILKKLQTILWGQHFELQVDYNALIEMINTPCLPNAPMTRWVAFIQLFSFDLVHKPGKTFTMPDGLSRRPKNSEEEDEDAPEFDEEEDWIKPHPGFGAKNVNSLNFSGIQVLTKQEGFWNRMQEYLSKMKKPQSSKDEEFRRIKTRSSNFFLEEGQLKRGNNPNPQLVISSQEVESYILKSLHEGMGHRGENETYRRIKARFWWEGMKKSVKKWVHPCLGCQKRSKNSQREKGKSTATSKMFKRVSMDAFHIQSRRWKYMVVARDDFSGWPETVGLVKLTAKAVAEWFTSEWICRYGSPKEVILDGGHILEKNCKMQ</sequence>
<dbReference type="GO" id="GO:0004519">
    <property type="term" value="F:endonuclease activity"/>
    <property type="evidence" value="ECO:0007669"/>
    <property type="project" value="UniProtKB-KW"/>
</dbReference>
<dbReference type="InterPro" id="IPR043128">
    <property type="entry name" value="Rev_trsase/Diguanyl_cyclase"/>
</dbReference>
<feature type="compositionally biased region" description="Acidic residues" evidence="7">
    <location>
        <begin position="184"/>
        <end position="198"/>
    </location>
</feature>
<dbReference type="GO" id="GO:0016787">
    <property type="term" value="F:hydrolase activity"/>
    <property type="evidence" value="ECO:0007669"/>
    <property type="project" value="UniProtKB-KW"/>
</dbReference>
<dbReference type="CDD" id="cd09274">
    <property type="entry name" value="RNase_HI_RT_Ty3"/>
    <property type="match status" value="1"/>
</dbReference>
<evidence type="ECO:0000256" key="4">
    <source>
        <dbReference type="ARBA" id="ARBA00022759"/>
    </source>
</evidence>
<name>A0A9Q3PQL6_9BASI</name>
<dbReference type="Proteomes" id="UP000765509">
    <property type="component" value="Unassembled WGS sequence"/>
</dbReference>
<keyword evidence="6" id="KW-0695">RNA-directed DNA polymerase</keyword>
<gene>
    <name evidence="10" type="ORF">O181_109480</name>
</gene>
<keyword evidence="4" id="KW-0255">Endonuclease</keyword>
<proteinExistence type="predicted"/>
<reference evidence="10" key="1">
    <citation type="submission" date="2021-03" db="EMBL/GenBank/DDBJ databases">
        <title>Draft genome sequence of rust myrtle Austropuccinia psidii MF-1, a brazilian biotype.</title>
        <authorList>
            <person name="Quecine M.C."/>
            <person name="Pachon D.M.R."/>
            <person name="Bonatelli M.L."/>
            <person name="Correr F.H."/>
            <person name="Franceschini L.M."/>
            <person name="Leite T.F."/>
            <person name="Margarido G.R.A."/>
            <person name="Almeida C.A."/>
            <person name="Ferrarezi J.A."/>
            <person name="Labate C.A."/>
        </authorList>
    </citation>
    <scope>NUCLEOTIDE SEQUENCE</scope>
    <source>
        <strain evidence="10">MF-1</strain>
    </source>
</reference>
<evidence type="ECO:0000313" key="11">
    <source>
        <dbReference type="Proteomes" id="UP000765509"/>
    </source>
</evidence>
<evidence type="ECO:0000256" key="6">
    <source>
        <dbReference type="ARBA" id="ARBA00022918"/>
    </source>
</evidence>
<dbReference type="GO" id="GO:0003676">
    <property type="term" value="F:nucleic acid binding"/>
    <property type="evidence" value="ECO:0007669"/>
    <property type="project" value="InterPro"/>
</dbReference>
<dbReference type="FunFam" id="1.10.340.70:FF:000001">
    <property type="entry name" value="Retrovirus-related Pol polyprotein from transposon gypsy-like Protein"/>
    <property type="match status" value="1"/>
</dbReference>
<dbReference type="InterPro" id="IPR036397">
    <property type="entry name" value="RNaseH_sf"/>
</dbReference>
<feature type="region of interest" description="Disordered" evidence="7">
    <location>
        <begin position="171"/>
        <end position="198"/>
    </location>
</feature>
<dbReference type="PANTHER" id="PTHR37984:SF5">
    <property type="entry name" value="PROTEIN NYNRIN-LIKE"/>
    <property type="match status" value="1"/>
</dbReference>
<dbReference type="Gene3D" id="3.30.420.10">
    <property type="entry name" value="Ribonuclease H-like superfamily/Ribonuclease H"/>
    <property type="match status" value="1"/>
</dbReference>
<evidence type="ECO:0000259" key="8">
    <source>
        <dbReference type="Pfam" id="PF17917"/>
    </source>
</evidence>
<keyword evidence="2" id="KW-0548">Nucleotidyltransferase</keyword>
<keyword evidence="11" id="KW-1185">Reference proteome</keyword>
<evidence type="ECO:0000259" key="9">
    <source>
        <dbReference type="Pfam" id="PF17921"/>
    </source>
</evidence>
<dbReference type="InterPro" id="IPR043502">
    <property type="entry name" value="DNA/RNA_pol_sf"/>
</dbReference>
<comment type="caution">
    <text evidence="10">The sequence shown here is derived from an EMBL/GenBank/DDBJ whole genome shotgun (WGS) entry which is preliminary data.</text>
</comment>
<evidence type="ECO:0000256" key="1">
    <source>
        <dbReference type="ARBA" id="ARBA00022679"/>
    </source>
</evidence>
<dbReference type="InterPro" id="IPR041373">
    <property type="entry name" value="RT_RNaseH"/>
</dbReference>
<dbReference type="Pfam" id="PF17917">
    <property type="entry name" value="RT_RNaseH"/>
    <property type="match status" value="1"/>
</dbReference>
<dbReference type="OrthoDB" id="446925at2759"/>
<evidence type="ECO:0000256" key="2">
    <source>
        <dbReference type="ARBA" id="ARBA00022695"/>
    </source>
</evidence>
<dbReference type="AlphaFoldDB" id="A0A9Q3PQL6"/>
<keyword evidence="3" id="KW-0540">Nuclease</keyword>
<keyword evidence="1" id="KW-0808">Transferase</keyword>
<dbReference type="PANTHER" id="PTHR37984">
    <property type="entry name" value="PROTEIN CBG26694"/>
    <property type="match status" value="1"/>
</dbReference>
<accession>A0A9Q3PQL6</accession>
<dbReference type="GO" id="GO:0003964">
    <property type="term" value="F:RNA-directed DNA polymerase activity"/>
    <property type="evidence" value="ECO:0007669"/>
    <property type="project" value="UniProtKB-KW"/>
</dbReference>
<feature type="domain" description="Integrase zinc-binding" evidence="9">
    <location>
        <begin position="287"/>
        <end position="336"/>
    </location>
</feature>
<dbReference type="Gene3D" id="3.30.70.270">
    <property type="match status" value="1"/>
</dbReference>
<evidence type="ECO:0000256" key="7">
    <source>
        <dbReference type="SAM" id="MobiDB-lite"/>
    </source>
</evidence>
<dbReference type="SUPFAM" id="SSF53098">
    <property type="entry name" value="Ribonuclease H-like"/>
    <property type="match status" value="1"/>
</dbReference>
<feature type="domain" description="Reverse transcriptase RNase H-like" evidence="8">
    <location>
        <begin position="57"/>
        <end position="157"/>
    </location>
</feature>
<dbReference type="EMBL" id="AVOT02084972">
    <property type="protein sequence ID" value="MBW0569765.1"/>
    <property type="molecule type" value="Genomic_DNA"/>
</dbReference>
<dbReference type="InterPro" id="IPR041588">
    <property type="entry name" value="Integrase_H2C2"/>
</dbReference>
<evidence type="ECO:0008006" key="12">
    <source>
        <dbReference type="Google" id="ProtNLM"/>
    </source>
</evidence>
<dbReference type="Gene3D" id="1.10.340.70">
    <property type="match status" value="1"/>
</dbReference>
<dbReference type="InterPro" id="IPR012337">
    <property type="entry name" value="RNaseH-like_sf"/>
</dbReference>
<organism evidence="10 11">
    <name type="scientific">Austropuccinia psidii MF-1</name>
    <dbReference type="NCBI Taxonomy" id="1389203"/>
    <lineage>
        <taxon>Eukaryota</taxon>
        <taxon>Fungi</taxon>
        <taxon>Dikarya</taxon>
        <taxon>Basidiomycota</taxon>
        <taxon>Pucciniomycotina</taxon>
        <taxon>Pucciniomycetes</taxon>
        <taxon>Pucciniales</taxon>
        <taxon>Sphaerophragmiaceae</taxon>
        <taxon>Austropuccinia</taxon>
    </lineage>
</organism>
<protein>
    <recommendedName>
        <fullName evidence="12">Integrase zinc-binding domain-containing protein</fullName>
    </recommendedName>
</protein>
<keyword evidence="5" id="KW-0378">Hydrolase</keyword>
<dbReference type="SUPFAM" id="SSF56672">
    <property type="entry name" value="DNA/RNA polymerases"/>
    <property type="match status" value="1"/>
</dbReference>
<evidence type="ECO:0000256" key="3">
    <source>
        <dbReference type="ARBA" id="ARBA00022722"/>
    </source>
</evidence>
<evidence type="ECO:0000256" key="5">
    <source>
        <dbReference type="ARBA" id="ARBA00022801"/>
    </source>
</evidence>
<dbReference type="Pfam" id="PF17921">
    <property type="entry name" value="Integrase_H2C2"/>
    <property type="match status" value="1"/>
</dbReference>
<dbReference type="InterPro" id="IPR050951">
    <property type="entry name" value="Retrovirus_Pol_polyprotein"/>
</dbReference>
<evidence type="ECO:0000313" key="10">
    <source>
        <dbReference type="EMBL" id="MBW0569765.1"/>
    </source>
</evidence>